<name>A0A090AEJ8_9GAMM</name>
<dbReference type="KEGG" id="tig:THII_2116"/>
<accession>A0A090AEJ8</accession>
<dbReference type="SUPFAM" id="SSF52980">
    <property type="entry name" value="Restriction endonuclease-like"/>
    <property type="match status" value="1"/>
</dbReference>
<keyword evidence="3" id="KW-1185">Reference proteome</keyword>
<dbReference type="OrthoDB" id="9799703at2"/>
<evidence type="ECO:0000313" key="3">
    <source>
        <dbReference type="Proteomes" id="UP000031623"/>
    </source>
</evidence>
<dbReference type="EMBL" id="AP014633">
    <property type="protein sequence ID" value="BAP56413.1"/>
    <property type="molecule type" value="Genomic_DNA"/>
</dbReference>
<evidence type="ECO:0000259" key="1">
    <source>
        <dbReference type="Pfam" id="PF05685"/>
    </source>
</evidence>
<dbReference type="Proteomes" id="UP000031623">
    <property type="component" value="Chromosome"/>
</dbReference>
<dbReference type="InterPro" id="IPR008538">
    <property type="entry name" value="Uma2"/>
</dbReference>
<gene>
    <name evidence="2" type="ORF">THII_2116</name>
</gene>
<dbReference type="InterPro" id="IPR012296">
    <property type="entry name" value="Nuclease_put_TT1808"/>
</dbReference>
<feature type="domain" description="Putative restriction endonuclease" evidence="1">
    <location>
        <begin position="25"/>
        <end position="145"/>
    </location>
</feature>
<sequence length="164" mass="18649">MNLLTLNETASLSSNSIFHSEWQEEYPALSYNHGYIQTNLAVALHKLQKYSIVTAVTIEIKGKPYIPDILVYPKRPLDLVHDMIQMTEMPLLAIEILSPTQGVKEMADKFEIYFQAGIQSCWLVVPFIASVTVYAQLTQSKTFTEQQLIDKKLDIHLSIAEIFS</sequence>
<reference evidence="2 3" key="1">
    <citation type="journal article" date="2014" name="ISME J.">
        <title>Ecophysiology of Thioploca ingrica as revealed by the complete genome sequence supplemented with proteomic evidence.</title>
        <authorList>
            <person name="Kojima H."/>
            <person name="Ogura Y."/>
            <person name="Yamamoto N."/>
            <person name="Togashi T."/>
            <person name="Mori H."/>
            <person name="Watanabe T."/>
            <person name="Nemoto F."/>
            <person name="Kurokawa K."/>
            <person name="Hayashi T."/>
            <person name="Fukui M."/>
        </authorList>
    </citation>
    <scope>NUCLEOTIDE SEQUENCE [LARGE SCALE GENOMIC DNA]</scope>
</reference>
<proteinExistence type="predicted"/>
<dbReference type="HOGENOM" id="CLU_127156_0_0_6"/>
<dbReference type="Pfam" id="PF05685">
    <property type="entry name" value="Uma2"/>
    <property type="match status" value="1"/>
</dbReference>
<organism evidence="2 3">
    <name type="scientific">Thioploca ingrica</name>
    <dbReference type="NCBI Taxonomy" id="40754"/>
    <lineage>
        <taxon>Bacteria</taxon>
        <taxon>Pseudomonadati</taxon>
        <taxon>Pseudomonadota</taxon>
        <taxon>Gammaproteobacteria</taxon>
        <taxon>Thiotrichales</taxon>
        <taxon>Thiotrichaceae</taxon>
        <taxon>Thioploca</taxon>
    </lineage>
</organism>
<dbReference type="CDD" id="cd06260">
    <property type="entry name" value="DUF820-like"/>
    <property type="match status" value="1"/>
</dbReference>
<dbReference type="Gene3D" id="3.90.1570.10">
    <property type="entry name" value="tt1808, chain A"/>
    <property type="match status" value="1"/>
</dbReference>
<protein>
    <recommendedName>
        <fullName evidence="1">Putative restriction endonuclease domain-containing protein</fullName>
    </recommendedName>
</protein>
<dbReference type="InterPro" id="IPR011335">
    <property type="entry name" value="Restrct_endonuc-II-like"/>
</dbReference>
<evidence type="ECO:0000313" key="2">
    <source>
        <dbReference type="EMBL" id="BAP56413.1"/>
    </source>
</evidence>
<dbReference type="AlphaFoldDB" id="A0A090AEJ8"/>